<gene>
    <name evidence="1" type="ORF">GCM10009576_087440</name>
</gene>
<sequence length="73" mass="7925">MRTDFLATLRFWSDRGVAGFRVNVAHGLAKDLAEPLRDIEDIRATARTNCPRTAAIRCGTAMRCTASSASGAR</sequence>
<dbReference type="EMBL" id="BAAAIE010000100">
    <property type="protein sequence ID" value="GAA0999257.1"/>
    <property type="molecule type" value="Genomic_DNA"/>
</dbReference>
<reference evidence="1 2" key="1">
    <citation type="journal article" date="2019" name="Int. J. Syst. Evol. Microbiol.">
        <title>The Global Catalogue of Microorganisms (GCM) 10K type strain sequencing project: providing services to taxonomists for standard genome sequencing and annotation.</title>
        <authorList>
            <consortium name="The Broad Institute Genomics Platform"/>
            <consortium name="The Broad Institute Genome Sequencing Center for Infectious Disease"/>
            <person name="Wu L."/>
            <person name="Ma J."/>
        </authorList>
    </citation>
    <scope>NUCLEOTIDE SEQUENCE [LARGE SCALE GENOMIC DNA]</scope>
    <source>
        <strain evidence="1 2">JCM 11445</strain>
    </source>
</reference>
<name>A0ABN1SNK0_9ACTN</name>
<evidence type="ECO:0000313" key="2">
    <source>
        <dbReference type="Proteomes" id="UP001500033"/>
    </source>
</evidence>
<organism evidence="1 2">
    <name type="scientific">Streptomyces rhizosphaericus</name>
    <dbReference type="NCBI Taxonomy" id="114699"/>
    <lineage>
        <taxon>Bacteria</taxon>
        <taxon>Bacillati</taxon>
        <taxon>Actinomycetota</taxon>
        <taxon>Actinomycetes</taxon>
        <taxon>Kitasatosporales</taxon>
        <taxon>Streptomycetaceae</taxon>
        <taxon>Streptomyces</taxon>
        <taxon>Streptomyces violaceusniger group</taxon>
    </lineage>
</organism>
<protein>
    <recommendedName>
        <fullName evidence="3">Glycosyl hydrolase family 13 catalytic domain-containing protein</fullName>
    </recommendedName>
</protein>
<accession>A0ABN1SNK0</accession>
<dbReference type="InterPro" id="IPR017853">
    <property type="entry name" value="GH"/>
</dbReference>
<evidence type="ECO:0008006" key="3">
    <source>
        <dbReference type="Google" id="ProtNLM"/>
    </source>
</evidence>
<dbReference type="SUPFAM" id="SSF51445">
    <property type="entry name" value="(Trans)glycosidases"/>
    <property type="match status" value="1"/>
</dbReference>
<comment type="caution">
    <text evidence="1">The sequence shown here is derived from an EMBL/GenBank/DDBJ whole genome shotgun (WGS) entry which is preliminary data.</text>
</comment>
<keyword evidence="2" id="KW-1185">Reference proteome</keyword>
<dbReference type="Proteomes" id="UP001500033">
    <property type="component" value="Unassembled WGS sequence"/>
</dbReference>
<proteinExistence type="predicted"/>
<dbReference type="Gene3D" id="3.20.20.80">
    <property type="entry name" value="Glycosidases"/>
    <property type="match status" value="1"/>
</dbReference>
<evidence type="ECO:0000313" key="1">
    <source>
        <dbReference type="EMBL" id="GAA0999257.1"/>
    </source>
</evidence>